<evidence type="ECO:0000256" key="2">
    <source>
        <dbReference type="SAM" id="MobiDB-lite"/>
    </source>
</evidence>
<dbReference type="InterPro" id="IPR006941">
    <property type="entry name" value="RNase_CAF1"/>
</dbReference>
<proteinExistence type="inferred from homology"/>
<dbReference type="GO" id="GO:0003723">
    <property type="term" value="F:RNA binding"/>
    <property type="evidence" value="ECO:0007669"/>
    <property type="project" value="TreeGrafter"/>
</dbReference>
<dbReference type="AlphaFoldDB" id="A0A367KMQ9"/>
<dbReference type="Proteomes" id="UP000253551">
    <property type="component" value="Unassembled WGS sequence"/>
</dbReference>
<dbReference type="OrthoDB" id="1432093at2759"/>
<evidence type="ECO:0000313" key="4">
    <source>
        <dbReference type="Proteomes" id="UP000253551"/>
    </source>
</evidence>
<dbReference type="SUPFAM" id="SSF53098">
    <property type="entry name" value="Ribonuclease H-like"/>
    <property type="match status" value="1"/>
</dbReference>
<dbReference type="InterPro" id="IPR012337">
    <property type="entry name" value="RNaseH-like_sf"/>
</dbReference>
<organism evidence="3 4">
    <name type="scientific">Rhizopus stolonifer</name>
    <name type="common">Rhizopus nigricans</name>
    <dbReference type="NCBI Taxonomy" id="4846"/>
    <lineage>
        <taxon>Eukaryota</taxon>
        <taxon>Fungi</taxon>
        <taxon>Fungi incertae sedis</taxon>
        <taxon>Mucoromycota</taxon>
        <taxon>Mucoromycotina</taxon>
        <taxon>Mucoromycetes</taxon>
        <taxon>Mucorales</taxon>
        <taxon>Mucorineae</taxon>
        <taxon>Rhizopodaceae</taxon>
        <taxon>Rhizopus</taxon>
    </lineage>
</organism>
<sequence>MEITRQQFSQKLSTVEKAIKECDFMAIDTELSGLHRPLTSIRLYNMKDRYQEYKEATERFLIIQFGLCTFTWDEPSGRYIAKPFNFYIFPTSITGHIQTNRIFMTQAQAFDFLTKQSFDFNKWVYQGIPYMTRIEEEEYVSAATKKLQDDMPDIPIDNKELDFVNNAREMIQNFISKDKEGSDGINIITKNAYQKRLIYQEARKFQGITAIGMQGFIRIAKLSKEQLESHNKEKQEKFNKDCEVAIGFRRVIDMISESGKIIVGHNMLLDICHMIGQFVQPLPDTLDEFKSLAHRVFPKMIDTKYMSISEPELSVIFGSGTALETLRFETKKEAFNNPHIDMHSAFPRYLTEMAHEAGYDAFMTGAVFLRMVGYLDKKRNPEKYAQIEQERKASEEEKEKEKEKKRQPKIDADGWEISEEENDENSGWDDDEEIYNYGSIRLDLENKQEKMDHVFSTIMNKAALVRTAFNCFDFLSQPDFSDQFQVFHVSHMSDAVFSEQVASLLLSKYGKHIVEPNDDQSSFVIFENLRENPDNLVIDDDKFVITPMTKYLGKKL</sequence>
<dbReference type="PANTHER" id="PTHR15092:SF22">
    <property type="entry name" value="POLY(A)-SPECIFIC RIBONUCLEASE PNLDC1"/>
    <property type="match status" value="1"/>
</dbReference>
<comment type="caution">
    <text evidence="3">The sequence shown here is derived from an EMBL/GenBank/DDBJ whole genome shotgun (WGS) entry which is preliminary data.</text>
</comment>
<dbReference type="Pfam" id="PF04857">
    <property type="entry name" value="CAF1"/>
    <property type="match status" value="1"/>
</dbReference>
<feature type="compositionally biased region" description="Basic and acidic residues" evidence="2">
    <location>
        <begin position="388"/>
        <end position="412"/>
    </location>
</feature>
<reference evidence="3 4" key="1">
    <citation type="journal article" date="2018" name="G3 (Bethesda)">
        <title>Phylogenetic and Phylogenomic Definition of Rhizopus Species.</title>
        <authorList>
            <person name="Gryganskyi A.P."/>
            <person name="Golan J."/>
            <person name="Dolatabadi S."/>
            <person name="Mondo S."/>
            <person name="Robb S."/>
            <person name="Idnurm A."/>
            <person name="Muszewska A."/>
            <person name="Steczkiewicz K."/>
            <person name="Masonjones S."/>
            <person name="Liao H.L."/>
            <person name="Gajdeczka M.T."/>
            <person name="Anike F."/>
            <person name="Vuek A."/>
            <person name="Anishchenko I.M."/>
            <person name="Voigt K."/>
            <person name="de Hoog G.S."/>
            <person name="Smith M.E."/>
            <person name="Heitman J."/>
            <person name="Vilgalys R."/>
            <person name="Stajich J.E."/>
        </authorList>
    </citation>
    <scope>NUCLEOTIDE SEQUENCE [LARGE SCALE GENOMIC DNA]</scope>
    <source>
        <strain evidence="3 4">LSU 92-RS-03</strain>
    </source>
</reference>
<dbReference type="PANTHER" id="PTHR15092">
    <property type="entry name" value="POLY A -SPECIFIC RIBONUCLEASE/TARGET OF EGR1, MEMBER 1"/>
    <property type="match status" value="1"/>
</dbReference>
<evidence type="ECO:0000256" key="1">
    <source>
        <dbReference type="ARBA" id="ARBA00008372"/>
    </source>
</evidence>
<dbReference type="InterPro" id="IPR036397">
    <property type="entry name" value="RNaseH_sf"/>
</dbReference>
<dbReference type="GO" id="GO:0000175">
    <property type="term" value="F:3'-5'-RNA exonuclease activity"/>
    <property type="evidence" value="ECO:0007669"/>
    <property type="project" value="TreeGrafter"/>
</dbReference>
<name>A0A367KMQ9_RHIST</name>
<accession>A0A367KMQ9</accession>
<feature type="region of interest" description="Disordered" evidence="2">
    <location>
        <begin position="386"/>
        <end position="430"/>
    </location>
</feature>
<dbReference type="InterPro" id="IPR051181">
    <property type="entry name" value="CAF1_poly(A)_ribonucleases"/>
</dbReference>
<keyword evidence="4" id="KW-1185">Reference proteome</keyword>
<protein>
    <submittedName>
        <fullName evidence="3">Uncharacterized protein</fullName>
    </submittedName>
</protein>
<comment type="similarity">
    <text evidence="1">Belongs to the CAF1 family.</text>
</comment>
<dbReference type="STRING" id="4846.A0A367KMQ9"/>
<evidence type="ECO:0000313" key="3">
    <source>
        <dbReference type="EMBL" id="RCI03410.1"/>
    </source>
</evidence>
<gene>
    <name evidence="3" type="ORF">CU098_011150</name>
</gene>
<feature type="compositionally biased region" description="Acidic residues" evidence="2">
    <location>
        <begin position="413"/>
        <end position="430"/>
    </location>
</feature>
<dbReference type="EMBL" id="PJQM01001030">
    <property type="protein sequence ID" value="RCI03410.1"/>
    <property type="molecule type" value="Genomic_DNA"/>
</dbReference>
<dbReference type="Gene3D" id="3.30.420.10">
    <property type="entry name" value="Ribonuclease H-like superfamily/Ribonuclease H"/>
    <property type="match status" value="2"/>
</dbReference>